<evidence type="ECO:0000313" key="5">
    <source>
        <dbReference type="Proteomes" id="UP000032141"/>
    </source>
</evidence>
<evidence type="ECO:0000259" key="3">
    <source>
        <dbReference type="PROSITE" id="PS50158"/>
    </source>
</evidence>
<dbReference type="Proteomes" id="UP000032141">
    <property type="component" value="Chromosome C3"/>
</dbReference>
<dbReference type="Gramene" id="Bo3g148970.1">
    <property type="protein sequence ID" value="Bo3g148970.1"/>
    <property type="gene ID" value="Bo3g148970"/>
</dbReference>
<feature type="domain" description="CCHC-type" evidence="3">
    <location>
        <begin position="54"/>
        <end position="68"/>
    </location>
</feature>
<dbReference type="AlphaFoldDB" id="A0A0D3BJ41"/>
<dbReference type="OMA" id="DMYASIA"/>
<feature type="region of interest" description="Disordered" evidence="2">
    <location>
        <begin position="245"/>
        <end position="286"/>
    </location>
</feature>
<name>A0A0D3BJ41_BRAOL</name>
<protein>
    <recommendedName>
        <fullName evidence="3">CCHC-type domain-containing protein</fullName>
    </recommendedName>
</protein>
<organism evidence="4 5">
    <name type="scientific">Brassica oleracea var. oleracea</name>
    <dbReference type="NCBI Taxonomy" id="109376"/>
    <lineage>
        <taxon>Eukaryota</taxon>
        <taxon>Viridiplantae</taxon>
        <taxon>Streptophyta</taxon>
        <taxon>Embryophyta</taxon>
        <taxon>Tracheophyta</taxon>
        <taxon>Spermatophyta</taxon>
        <taxon>Magnoliopsida</taxon>
        <taxon>eudicotyledons</taxon>
        <taxon>Gunneridae</taxon>
        <taxon>Pentapetalae</taxon>
        <taxon>rosids</taxon>
        <taxon>malvids</taxon>
        <taxon>Brassicales</taxon>
        <taxon>Brassicaceae</taxon>
        <taxon>Brassiceae</taxon>
        <taxon>Brassica</taxon>
    </lineage>
</organism>
<proteinExistence type="predicted"/>
<accession>A0A0D3BJ41</accession>
<dbReference type="InterPro" id="IPR040256">
    <property type="entry name" value="At4g02000-like"/>
</dbReference>
<keyword evidence="5" id="KW-1185">Reference proteome</keyword>
<dbReference type="HOGENOM" id="CLU_049808_0_0_1"/>
<sequence>MATHKPRLDPILMGEAKILVEVELSKAFPLRIAANDENGFISMVDVEYAWLPSKCGRCGQLGHKVKRCLQDVNDSHLVAPEVIETAAIISDVVTTTSFVTVLESPQPDTTLAPVSDIEVSPDILLDTHNELNSVDPTPVAKVDNLITLATISVLEDMYASIASQPDSTPTDIKDTIESPVLESAQILSVTNTSTAHATSTVQKERSRIAESDLGSNKFASLITLEEEGDSTDSDKEIDSMNLLTPSGKRILRERPVKPSTKAKEMHLYSSARGRGNRGRGNRGGRG</sequence>
<dbReference type="PROSITE" id="PS50158">
    <property type="entry name" value="ZF_CCHC"/>
    <property type="match status" value="1"/>
</dbReference>
<dbReference type="eggNOG" id="KOG1075">
    <property type="taxonomic scope" value="Eukaryota"/>
</dbReference>
<feature type="compositionally biased region" description="Basic and acidic residues" evidence="2">
    <location>
        <begin position="250"/>
        <end position="266"/>
    </location>
</feature>
<reference evidence="4 5" key="1">
    <citation type="journal article" date="2014" name="Genome Biol.">
        <title>Transcriptome and methylome profiling reveals relics of genome dominance in the mesopolyploid Brassica oleracea.</title>
        <authorList>
            <person name="Parkin I.A."/>
            <person name="Koh C."/>
            <person name="Tang H."/>
            <person name="Robinson S.J."/>
            <person name="Kagale S."/>
            <person name="Clarke W.E."/>
            <person name="Town C.D."/>
            <person name="Nixon J."/>
            <person name="Krishnakumar V."/>
            <person name="Bidwell S.L."/>
            <person name="Denoeud F."/>
            <person name="Belcram H."/>
            <person name="Links M.G."/>
            <person name="Just J."/>
            <person name="Clarke C."/>
            <person name="Bender T."/>
            <person name="Huebert T."/>
            <person name="Mason A.S."/>
            <person name="Pires J.C."/>
            <person name="Barker G."/>
            <person name="Moore J."/>
            <person name="Walley P.G."/>
            <person name="Manoli S."/>
            <person name="Batley J."/>
            <person name="Edwards D."/>
            <person name="Nelson M.N."/>
            <person name="Wang X."/>
            <person name="Paterson A.H."/>
            <person name="King G."/>
            <person name="Bancroft I."/>
            <person name="Chalhoub B."/>
            <person name="Sharpe A.G."/>
        </authorList>
    </citation>
    <scope>NUCLEOTIDE SEQUENCE</scope>
    <source>
        <strain evidence="4 5">cv. TO1000</strain>
    </source>
</reference>
<keyword evidence="1" id="KW-0863">Zinc-finger</keyword>
<evidence type="ECO:0000313" key="4">
    <source>
        <dbReference type="EnsemblPlants" id="Bo3g148970.1"/>
    </source>
</evidence>
<feature type="compositionally biased region" description="Basic residues" evidence="2">
    <location>
        <begin position="274"/>
        <end position="286"/>
    </location>
</feature>
<dbReference type="EnsemblPlants" id="Bo3g148970.1">
    <property type="protein sequence ID" value="Bo3g148970.1"/>
    <property type="gene ID" value="Bo3g148970"/>
</dbReference>
<dbReference type="GO" id="GO:0008270">
    <property type="term" value="F:zinc ion binding"/>
    <property type="evidence" value="ECO:0007669"/>
    <property type="project" value="UniProtKB-KW"/>
</dbReference>
<evidence type="ECO:0000256" key="2">
    <source>
        <dbReference type="SAM" id="MobiDB-lite"/>
    </source>
</evidence>
<dbReference type="InterPro" id="IPR001878">
    <property type="entry name" value="Znf_CCHC"/>
</dbReference>
<dbReference type="GO" id="GO:0003676">
    <property type="term" value="F:nucleic acid binding"/>
    <property type="evidence" value="ECO:0007669"/>
    <property type="project" value="InterPro"/>
</dbReference>
<dbReference type="PANTHER" id="PTHR31286">
    <property type="entry name" value="GLYCINE-RICH CELL WALL STRUCTURAL PROTEIN 1.8-LIKE"/>
    <property type="match status" value="1"/>
</dbReference>
<keyword evidence="1" id="KW-0862">Zinc</keyword>
<dbReference type="PANTHER" id="PTHR31286:SF133">
    <property type="entry name" value="TA11-LIKE NON-LTR RETROELEMENT PROTEIN-RELATED"/>
    <property type="match status" value="1"/>
</dbReference>
<keyword evidence="1" id="KW-0479">Metal-binding</keyword>
<evidence type="ECO:0000256" key="1">
    <source>
        <dbReference type="PROSITE-ProRule" id="PRU00047"/>
    </source>
</evidence>
<reference evidence="4" key="2">
    <citation type="submission" date="2015-03" db="UniProtKB">
        <authorList>
            <consortium name="EnsemblPlants"/>
        </authorList>
    </citation>
    <scope>IDENTIFICATION</scope>
</reference>